<reference evidence="2" key="2">
    <citation type="submission" date="2025-08" db="UniProtKB">
        <authorList>
            <consortium name="RefSeq"/>
        </authorList>
    </citation>
    <scope>IDENTIFICATION</scope>
    <source>
        <tissue evidence="2">Leaf</tissue>
    </source>
</reference>
<evidence type="ECO:0000313" key="1">
    <source>
        <dbReference type="Proteomes" id="UP000790787"/>
    </source>
</evidence>
<sequence>MHIFLELRFQEIVQRNYCISHKRITLEKFLNDSICKNSSTVETPISKDHILGSQMCPKTPEETEKMSRVPYRSAVESLIYVMVCTRPNICQAVGLVSRYQTDPTLAHWQAVKRIMRYLKVIDDYAICYRGGKDLRLVGYGDADHEGDLDERKSTSGYVFLLSDGAISWSSKKQSCVSLSTMESEYVALASATQKLFG</sequence>
<dbReference type="Proteomes" id="UP000790787">
    <property type="component" value="Chromosome 13"/>
</dbReference>
<keyword evidence="1" id="KW-1185">Reference proteome</keyword>
<accession>A0AC58SJ11</accession>
<name>A0AC58SJ11_TOBAC</name>
<organism evidence="1 2">
    <name type="scientific">Nicotiana tabacum</name>
    <name type="common">Common tobacco</name>
    <dbReference type="NCBI Taxonomy" id="4097"/>
    <lineage>
        <taxon>Eukaryota</taxon>
        <taxon>Viridiplantae</taxon>
        <taxon>Streptophyta</taxon>
        <taxon>Embryophyta</taxon>
        <taxon>Tracheophyta</taxon>
        <taxon>Spermatophyta</taxon>
        <taxon>Magnoliopsida</taxon>
        <taxon>eudicotyledons</taxon>
        <taxon>Gunneridae</taxon>
        <taxon>Pentapetalae</taxon>
        <taxon>asterids</taxon>
        <taxon>lamiids</taxon>
        <taxon>Solanales</taxon>
        <taxon>Solanaceae</taxon>
        <taxon>Nicotianoideae</taxon>
        <taxon>Nicotianeae</taxon>
        <taxon>Nicotiana</taxon>
    </lineage>
</organism>
<protein>
    <submittedName>
        <fullName evidence="2">Secreted RxLR effector protein 161-like</fullName>
    </submittedName>
</protein>
<proteinExistence type="predicted"/>
<gene>
    <name evidence="2" type="primary">LOC142168211</name>
</gene>
<evidence type="ECO:0000313" key="2">
    <source>
        <dbReference type="RefSeq" id="XP_075084968.1"/>
    </source>
</evidence>
<dbReference type="RefSeq" id="XP_075084968.1">
    <property type="nucleotide sequence ID" value="XM_075228867.1"/>
</dbReference>
<reference evidence="1" key="1">
    <citation type="journal article" date="2014" name="Nat. Commun.">
        <title>The tobacco genome sequence and its comparison with those of tomato and potato.</title>
        <authorList>
            <person name="Sierro N."/>
            <person name="Battey J.N."/>
            <person name="Ouadi S."/>
            <person name="Bakaher N."/>
            <person name="Bovet L."/>
            <person name="Willig A."/>
            <person name="Goepfert S."/>
            <person name="Peitsch M.C."/>
            <person name="Ivanov N.V."/>
        </authorList>
    </citation>
    <scope>NUCLEOTIDE SEQUENCE [LARGE SCALE GENOMIC DNA]</scope>
</reference>